<dbReference type="STRING" id="58919.A0A316ZA12"/>
<dbReference type="InterPro" id="IPR039733">
    <property type="entry name" value="NTAQ1"/>
</dbReference>
<evidence type="ECO:0000259" key="10">
    <source>
        <dbReference type="Pfam" id="PF09764"/>
    </source>
</evidence>
<dbReference type="Proteomes" id="UP000245946">
    <property type="component" value="Unassembled WGS sequence"/>
</dbReference>
<comment type="catalytic activity">
    <reaction evidence="7 8">
        <text>N-terminal L-glutaminyl-[protein] + H2O = N-terminal L-glutamyl-[protein] + NH4(+)</text>
        <dbReference type="Rhea" id="RHEA:50680"/>
        <dbReference type="Rhea" id="RHEA-COMP:12668"/>
        <dbReference type="Rhea" id="RHEA-COMP:12777"/>
        <dbReference type="ChEBI" id="CHEBI:15377"/>
        <dbReference type="ChEBI" id="CHEBI:28938"/>
        <dbReference type="ChEBI" id="CHEBI:64721"/>
        <dbReference type="ChEBI" id="CHEBI:64722"/>
        <dbReference type="EC" id="3.5.1.122"/>
    </reaction>
</comment>
<feature type="region of interest" description="Disordered" evidence="9">
    <location>
        <begin position="208"/>
        <end position="274"/>
    </location>
</feature>
<evidence type="ECO:0000256" key="6">
    <source>
        <dbReference type="ARBA" id="ARBA00029677"/>
    </source>
</evidence>
<reference evidence="11 12" key="1">
    <citation type="journal article" date="2018" name="Mol. Biol. Evol.">
        <title>Broad Genomic Sampling Reveals a Smut Pathogenic Ancestry of the Fungal Clade Ustilaginomycotina.</title>
        <authorList>
            <person name="Kijpornyongpan T."/>
            <person name="Mondo S.J."/>
            <person name="Barry K."/>
            <person name="Sandor L."/>
            <person name="Lee J."/>
            <person name="Lipzen A."/>
            <person name="Pangilinan J."/>
            <person name="LaButti K."/>
            <person name="Hainaut M."/>
            <person name="Henrissat B."/>
            <person name="Grigoriev I.V."/>
            <person name="Spatafora J.W."/>
            <person name="Aime M.C."/>
        </authorList>
    </citation>
    <scope>NUCLEOTIDE SEQUENCE [LARGE SCALE GENOMIC DNA]</scope>
    <source>
        <strain evidence="11 12">MCA 4186</strain>
    </source>
</reference>
<feature type="domain" description="Protein N-terminal glutamine amidohydrolase alpha beta roll" evidence="10">
    <location>
        <begin position="58"/>
        <end position="192"/>
    </location>
</feature>
<proteinExistence type="inferred from homology"/>
<dbReference type="Pfam" id="PF09764">
    <property type="entry name" value="Nt_Gln_amidase"/>
    <property type="match status" value="1"/>
</dbReference>
<feature type="region of interest" description="Disordered" evidence="9">
    <location>
        <begin position="1"/>
        <end position="53"/>
    </location>
</feature>
<organism evidence="11 12">
    <name type="scientific">Tilletiopsis washingtonensis</name>
    <dbReference type="NCBI Taxonomy" id="58919"/>
    <lineage>
        <taxon>Eukaryota</taxon>
        <taxon>Fungi</taxon>
        <taxon>Dikarya</taxon>
        <taxon>Basidiomycota</taxon>
        <taxon>Ustilaginomycotina</taxon>
        <taxon>Exobasidiomycetes</taxon>
        <taxon>Entylomatales</taxon>
        <taxon>Entylomatales incertae sedis</taxon>
        <taxon>Tilletiopsis</taxon>
    </lineage>
</organism>
<keyword evidence="5 8" id="KW-0378">Hydrolase</keyword>
<comment type="subunit">
    <text evidence="2 8">Monomer.</text>
</comment>
<dbReference type="GO" id="GO:0005829">
    <property type="term" value="C:cytosol"/>
    <property type="evidence" value="ECO:0007669"/>
    <property type="project" value="TreeGrafter"/>
</dbReference>
<dbReference type="InterPro" id="IPR037132">
    <property type="entry name" value="N_Gln_amidohydro_ab_roll_sf"/>
</dbReference>
<dbReference type="PANTHER" id="PTHR13035:SF0">
    <property type="entry name" value="PROTEIN N-TERMINAL GLUTAMINE AMIDOHYDROLASE"/>
    <property type="match status" value="1"/>
</dbReference>
<evidence type="ECO:0000313" key="11">
    <source>
        <dbReference type="EMBL" id="PWN98637.1"/>
    </source>
</evidence>
<evidence type="ECO:0000256" key="1">
    <source>
        <dbReference type="ARBA" id="ARBA00008985"/>
    </source>
</evidence>
<evidence type="ECO:0000256" key="7">
    <source>
        <dbReference type="ARBA" id="ARBA00048768"/>
    </source>
</evidence>
<dbReference type="GO" id="GO:0005634">
    <property type="term" value="C:nucleus"/>
    <property type="evidence" value="ECO:0007669"/>
    <property type="project" value="TreeGrafter"/>
</dbReference>
<evidence type="ECO:0000256" key="8">
    <source>
        <dbReference type="RuleBase" id="RU367082"/>
    </source>
</evidence>
<dbReference type="PANTHER" id="PTHR13035">
    <property type="entry name" value="PROTEIN N-TERMINAL GLUTAMINE AMIDOHYDROLASE"/>
    <property type="match status" value="1"/>
</dbReference>
<gene>
    <name evidence="11" type="ORF">FA09DRAFT_272063</name>
</gene>
<dbReference type="AlphaFoldDB" id="A0A316ZA12"/>
<dbReference type="EMBL" id="KZ819291">
    <property type="protein sequence ID" value="PWN98637.1"/>
    <property type="molecule type" value="Genomic_DNA"/>
</dbReference>
<dbReference type="GeneID" id="37267348"/>
<dbReference type="GO" id="GO:0070773">
    <property type="term" value="F:protein-N-terminal glutamine amidohydrolase activity"/>
    <property type="evidence" value="ECO:0007669"/>
    <property type="project" value="UniProtKB-UniRule"/>
</dbReference>
<evidence type="ECO:0000256" key="3">
    <source>
        <dbReference type="ARBA" id="ARBA00012718"/>
    </source>
</evidence>
<accession>A0A316ZA12</accession>
<dbReference type="Gene3D" id="3.10.620.10">
    <property type="entry name" value="Protein N-terminal glutamine amidohydrolase, alpha beta roll"/>
    <property type="match status" value="1"/>
</dbReference>
<feature type="compositionally biased region" description="Polar residues" evidence="9">
    <location>
        <begin position="208"/>
        <end position="222"/>
    </location>
</feature>
<evidence type="ECO:0000256" key="2">
    <source>
        <dbReference type="ARBA" id="ARBA00011245"/>
    </source>
</evidence>
<feature type="compositionally biased region" description="Low complexity" evidence="9">
    <location>
        <begin position="35"/>
        <end position="49"/>
    </location>
</feature>
<name>A0A316ZA12_9BASI</name>
<dbReference type="EC" id="3.5.1.122" evidence="3 8"/>
<dbReference type="GO" id="GO:0008418">
    <property type="term" value="F:protein-N-terminal asparagine amidohydrolase activity"/>
    <property type="evidence" value="ECO:0007669"/>
    <property type="project" value="UniProtKB-UniRule"/>
</dbReference>
<evidence type="ECO:0000256" key="5">
    <source>
        <dbReference type="ARBA" id="ARBA00022801"/>
    </source>
</evidence>
<keyword evidence="12" id="KW-1185">Reference proteome</keyword>
<sequence>MLPPEKASSPPLPRKSHPSSFFRRSVQSPRASGDASATASPPVAPSTGPDAAEAPVTESFSWVYDYDSTLSGPQETPHAVPLAHYLQETFHPELMDTPATAATLRPLLRAVPASLFLRFFSSDRSHMRVRVRQDNGEEVDDWSMPPPPWDTVAGPDARAEGDLHGLWKHYVDMQAQGDARYGTVYNLAGLAQHSFLRALRPGKTLLNLSRTPVASPPSQAQHLRTPGTDEASPALPIGEVLQNNGFSPGSEGSPRQSPALENGAAGSGGARRGGRITHPLFPAYAAAALEHRAGRARGSYLGLGIATSPPLAPSDAAEHT</sequence>
<evidence type="ECO:0000256" key="9">
    <source>
        <dbReference type="SAM" id="MobiDB-lite"/>
    </source>
</evidence>
<protein>
    <recommendedName>
        <fullName evidence="4 8">Protein N-terminal glutamine amidohydrolase</fullName>
        <ecNumber evidence="3 8">3.5.1.122</ecNumber>
    </recommendedName>
    <alternativeName>
        <fullName evidence="6 8">Protein NH2-terminal glutamine deamidase</fullName>
    </alternativeName>
</protein>
<comment type="function">
    <text evidence="8">Mediates the side-chain deamidation of N-terminal glutamine residues to glutamate, an important step in N-end rule pathway of protein degradation. Conversion of the resulting N-terminal glutamine to glutamate renders the protein susceptible to arginylation, polyubiquitination and degradation as specified by the N-end rule. Does not act on substrates with internal or C-terminal glutamine and does not act on non-glutamine residues in any position.</text>
</comment>
<evidence type="ECO:0000313" key="12">
    <source>
        <dbReference type="Proteomes" id="UP000245946"/>
    </source>
</evidence>
<dbReference type="RefSeq" id="XP_025598916.1">
    <property type="nucleotide sequence ID" value="XM_025739802.1"/>
</dbReference>
<dbReference type="InterPro" id="IPR023128">
    <property type="entry name" value="Prot_N_Gln_amidohydro_ab_roll"/>
</dbReference>
<evidence type="ECO:0000256" key="4">
    <source>
        <dbReference type="ARBA" id="ARBA00021247"/>
    </source>
</evidence>
<comment type="similarity">
    <text evidence="1 8">Belongs to the NTAQ1 family.</text>
</comment>